<dbReference type="PANTHER" id="PTHR13169">
    <property type="entry name" value="UBIQUITIN-LIKE PROTEIN 3 HCG-1 PROTEIN"/>
    <property type="match status" value="1"/>
</dbReference>
<dbReference type="Gene3D" id="3.10.20.90">
    <property type="entry name" value="Phosphatidylinositol 3-kinase Catalytic Subunit, Chain A, domain 1"/>
    <property type="match status" value="1"/>
</dbReference>
<proteinExistence type="predicted"/>
<feature type="compositionally biased region" description="Basic and acidic residues" evidence="10">
    <location>
        <begin position="94"/>
        <end position="108"/>
    </location>
</feature>
<dbReference type="EMBL" id="CAMAPE010000038">
    <property type="protein sequence ID" value="CAH9101547.1"/>
    <property type="molecule type" value="Genomic_DNA"/>
</dbReference>
<evidence type="ECO:0000313" key="12">
    <source>
        <dbReference type="EMBL" id="CAH9101547.1"/>
    </source>
</evidence>
<feature type="domain" description="Ubiquitin-like" evidence="11">
    <location>
        <begin position="7"/>
        <end position="72"/>
    </location>
</feature>
<dbReference type="PIRSF" id="PIRSF032572">
    <property type="entry name" value="MUB"/>
    <property type="match status" value="1"/>
</dbReference>
<dbReference type="CDD" id="cd01814">
    <property type="entry name" value="Ubl_MUBs_plant"/>
    <property type="match status" value="1"/>
</dbReference>
<keyword evidence="8" id="KW-0636">Prenylation</keyword>
<dbReference type="Pfam" id="PF13881">
    <property type="entry name" value="Rad60-SLD_2"/>
    <property type="match status" value="1"/>
</dbReference>
<dbReference type="InterPro" id="IPR029071">
    <property type="entry name" value="Ubiquitin-like_domsf"/>
</dbReference>
<dbReference type="PANTHER" id="PTHR13169:SF0">
    <property type="entry name" value="UBIQUITIN-LIKE PROTEIN 3"/>
    <property type="match status" value="1"/>
</dbReference>
<dbReference type="PROSITE" id="PS50053">
    <property type="entry name" value="UBIQUITIN_2"/>
    <property type="match status" value="1"/>
</dbReference>
<evidence type="ECO:0000256" key="6">
    <source>
        <dbReference type="ARBA" id="ARBA00023139"/>
    </source>
</evidence>
<dbReference type="Proteomes" id="UP001152484">
    <property type="component" value="Unassembled WGS sequence"/>
</dbReference>
<evidence type="ECO:0000256" key="2">
    <source>
        <dbReference type="ARBA" id="ARBA00004193"/>
    </source>
</evidence>
<gene>
    <name evidence="12" type="ORF">CEURO_LOCUS15427</name>
</gene>
<evidence type="ECO:0000256" key="8">
    <source>
        <dbReference type="ARBA" id="ARBA00023289"/>
    </source>
</evidence>
<organism evidence="12 13">
    <name type="scientific">Cuscuta europaea</name>
    <name type="common">European dodder</name>
    <dbReference type="NCBI Taxonomy" id="41803"/>
    <lineage>
        <taxon>Eukaryota</taxon>
        <taxon>Viridiplantae</taxon>
        <taxon>Streptophyta</taxon>
        <taxon>Embryophyta</taxon>
        <taxon>Tracheophyta</taxon>
        <taxon>Spermatophyta</taxon>
        <taxon>Magnoliopsida</taxon>
        <taxon>eudicotyledons</taxon>
        <taxon>Gunneridae</taxon>
        <taxon>Pentapetalae</taxon>
        <taxon>asterids</taxon>
        <taxon>lamiids</taxon>
        <taxon>Solanales</taxon>
        <taxon>Convolvulaceae</taxon>
        <taxon>Cuscuteae</taxon>
        <taxon>Cuscuta</taxon>
        <taxon>Cuscuta subgen. Cuscuta</taxon>
    </lineage>
</organism>
<dbReference type="InterPro" id="IPR017000">
    <property type="entry name" value="MUB"/>
</dbReference>
<comment type="function">
    <text evidence="1 9">May serve as docking site to facilitate the association of other proteins to the plasma membrane.</text>
</comment>
<evidence type="ECO:0000256" key="7">
    <source>
        <dbReference type="ARBA" id="ARBA00023288"/>
    </source>
</evidence>
<evidence type="ECO:0000256" key="10">
    <source>
        <dbReference type="SAM" id="MobiDB-lite"/>
    </source>
</evidence>
<keyword evidence="4" id="KW-0488">Methylation</keyword>
<evidence type="ECO:0000256" key="4">
    <source>
        <dbReference type="ARBA" id="ARBA00022481"/>
    </source>
</evidence>
<reference evidence="12" key="1">
    <citation type="submission" date="2022-07" db="EMBL/GenBank/DDBJ databases">
        <authorList>
            <person name="Macas J."/>
            <person name="Novak P."/>
            <person name="Neumann P."/>
        </authorList>
    </citation>
    <scope>NUCLEOTIDE SEQUENCE</scope>
</reference>
<keyword evidence="7" id="KW-0449">Lipoprotein</keyword>
<keyword evidence="3 9" id="KW-1003">Cell membrane</keyword>
<evidence type="ECO:0000256" key="9">
    <source>
        <dbReference type="PIRNR" id="PIRNR032572"/>
    </source>
</evidence>
<dbReference type="SUPFAM" id="SSF54236">
    <property type="entry name" value="Ubiquitin-like"/>
    <property type="match status" value="1"/>
</dbReference>
<accession>A0A9P0ZG33</accession>
<keyword evidence="6" id="KW-0564">Palmitate</keyword>
<evidence type="ECO:0000259" key="11">
    <source>
        <dbReference type="PROSITE" id="PS50053"/>
    </source>
</evidence>
<keyword evidence="13" id="KW-1185">Reference proteome</keyword>
<evidence type="ECO:0000256" key="1">
    <source>
        <dbReference type="ARBA" id="ARBA00002929"/>
    </source>
</evidence>
<feature type="region of interest" description="Disordered" evidence="10">
    <location>
        <begin position="93"/>
        <end position="119"/>
    </location>
</feature>
<name>A0A9P0ZG33_CUSEU</name>
<evidence type="ECO:0000313" key="13">
    <source>
        <dbReference type="Proteomes" id="UP001152484"/>
    </source>
</evidence>
<sequence>MEAETEVSIKFRLTDGTDIGPINYMPSSTVLSVKEKIIAHWPKEKQNGPKTIKDVRLIGNGKILENNKTVSESTPPVPEVAASGITMHLLVTPKADKNKDKQNEDDTPIKSGRCSCSIL</sequence>
<protein>
    <recommendedName>
        <fullName evidence="9">Membrane-anchored ubiquitin-fold protein</fullName>
    </recommendedName>
</protein>
<dbReference type="InterPro" id="IPR000626">
    <property type="entry name" value="Ubiquitin-like_dom"/>
</dbReference>
<evidence type="ECO:0000256" key="3">
    <source>
        <dbReference type="ARBA" id="ARBA00022475"/>
    </source>
</evidence>
<evidence type="ECO:0000256" key="5">
    <source>
        <dbReference type="ARBA" id="ARBA00023136"/>
    </source>
</evidence>
<comment type="caution">
    <text evidence="12">The sequence shown here is derived from an EMBL/GenBank/DDBJ whole genome shotgun (WGS) entry which is preliminary data.</text>
</comment>
<dbReference type="InterPro" id="IPR039540">
    <property type="entry name" value="UBL3-like_ubiquitin_dom"/>
</dbReference>
<dbReference type="InterPro" id="IPR040015">
    <property type="entry name" value="UBL3-like"/>
</dbReference>
<dbReference type="GO" id="GO:0005886">
    <property type="term" value="C:plasma membrane"/>
    <property type="evidence" value="ECO:0007669"/>
    <property type="project" value="UniProtKB-SubCell"/>
</dbReference>
<keyword evidence="5 9" id="KW-0472">Membrane</keyword>
<dbReference type="OrthoDB" id="1043111at2759"/>
<comment type="subcellular location">
    <subcellularLocation>
        <location evidence="2">Cell membrane</location>
        <topology evidence="2">Lipid-anchor</topology>
    </subcellularLocation>
</comment>
<dbReference type="AlphaFoldDB" id="A0A9P0ZG33"/>